<organism evidence="1 2">
    <name type="scientific">Brevibacillus nitrificans</name>
    <dbReference type="NCBI Taxonomy" id="651560"/>
    <lineage>
        <taxon>Bacteria</taxon>
        <taxon>Bacillati</taxon>
        <taxon>Bacillota</taxon>
        <taxon>Bacilli</taxon>
        <taxon>Bacillales</taxon>
        <taxon>Paenibacillaceae</taxon>
        <taxon>Brevibacillus</taxon>
    </lineage>
</organism>
<keyword evidence="2" id="KW-1185">Reference proteome</keyword>
<reference evidence="1 2" key="1">
    <citation type="submission" date="2018-10" db="EMBL/GenBank/DDBJ databases">
        <title>Phylogenomics of Brevibacillus.</title>
        <authorList>
            <person name="Dunlap C."/>
        </authorList>
    </citation>
    <scope>NUCLEOTIDE SEQUENCE [LARGE SCALE GENOMIC DNA]</scope>
    <source>
        <strain evidence="1 2">JCM 15774</strain>
    </source>
</reference>
<protein>
    <recommendedName>
        <fullName evidence="3">Alpha/beta hydrolase</fullName>
    </recommendedName>
</protein>
<evidence type="ECO:0000313" key="2">
    <source>
        <dbReference type="Proteomes" id="UP000269573"/>
    </source>
</evidence>
<comment type="caution">
    <text evidence="1">The sequence shown here is derived from an EMBL/GenBank/DDBJ whole genome shotgun (WGS) entry which is preliminary data.</text>
</comment>
<dbReference type="InterPro" id="IPR029058">
    <property type="entry name" value="AB_hydrolase_fold"/>
</dbReference>
<gene>
    <name evidence="1" type="ORF">EDM59_21175</name>
</gene>
<dbReference type="EMBL" id="RHHU01000013">
    <property type="protein sequence ID" value="RNB82122.1"/>
    <property type="molecule type" value="Genomic_DNA"/>
</dbReference>
<dbReference type="Proteomes" id="UP000269573">
    <property type="component" value="Unassembled WGS sequence"/>
</dbReference>
<evidence type="ECO:0008006" key="3">
    <source>
        <dbReference type="Google" id="ProtNLM"/>
    </source>
</evidence>
<accession>A0A3M8D256</accession>
<sequence length="62" mass="6764">MPIDRKIWSYVTTVFLHFSIASSEDADKLAGESKELYIVPGAGHVALYAKMDTSRSTSSAVN</sequence>
<evidence type="ECO:0000313" key="1">
    <source>
        <dbReference type="EMBL" id="RNB82122.1"/>
    </source>
</evidence>
<dbReference type="Gene3D" id="3.40.50.1820">
    <property type="entry name" value="alpha/beta hydrolase"/>
    <property type="match status" value="1"/>
</dbReference>
<proteinExistence type="predicted"/>
<dbReference type="AlphaFoldDB" id="A0A3M8D256"/>
<name>A0A3M8D256_9BACL</name>